<accession>A0A0T5ZAG7</accession>
<dbReference type="Gene3D" id="3.30.190.20">
    <property type="match status" value="1"/>
</dbReference>
<feature type="non-terminal residue" evidence="11">
    <location>
        <position position="1"/>
    </location>
</feature>
<keyword evidence="7 10" id="KW-0689">Ribosomal protein</keyword>
<evidence type="ECO:0000256" key="6">
    <source>
        <dbReference type="ARBA" id="ARBA00022884"/>
    </source>
</evidence>
<dbReference type="InterPro" id="IPR028364">
    <property type="entry name" value="Ribosomal_uL1/biogenesis"/>
</dbReference>
<name>A0A0T5ZAG7_9GAMM</name>
<keyword evidence="2" id="KW-0678">Repressor</keyword>
<dbReference type="PATRIC" id="fig|54398.4.peg.1925"/>
<gene>
    <name evidence="11" type="ORF">Ga0076813_15901</name>
</gene>
<evidence type="ECO:0000256" key="1">
    <source>
        <dbReference type="ARBA" id="ARBA00010531"/>
    </source>
</evidence>
<evidence type="ECO:0000256" key="10">
    <source>
        <dbReference type="RuleBase" id="RU000659"/>
    </source>
</evidence>
<evidence type="ECO:0000313" key="12">
    <source>
        <dbReference type="Proteomes" id="UP000051276"/>
    </source>
</evidence>
<dbReference type="Gene3D" id="3.40.50.790">
    <property type="match status" value="1"/>
</dbReference>
<comment type="function">
    <text evidence="9">Protein L1 is also a translational repressor protein, it controls the translation of the L11 operon by binding to its mRNA.</text>
</comment>
<evidence type="ECO:0000256" key="5">
    <source>
        <dbReference type="ARBA" id="ARBA00022845"/>
    </source>
</evidence>
<dbReference type="PANTHER" id="PTHR36427:SF3">
    <property type="entry name" value="LARGE RIBOSOMAL SUBUNIT PROTEIN UL1M"/>
    <property type="match status" value="1"/>
</dbReference>
<dbReference type="InterPro" id="IPR023673">
    <property type="entry name" value="Ribosomal_uL1_CS"/>
</dbReference>
<dbReference type="GO" id="GO:0019843">
    <property type="term" value="F:rRNA binding"/>
    <property type="evidence" value="ECO:0007669"/>
    <property type="project" value="UniProtKB-KW"/>
</dbReference>
<dbReference type="FunFam" id="3.40.50.790:FF:000001">
    <property type="entry name" value="50S ribosomal protein L1"/>
    <property type="match status" value="1"/>
</dbReference>
<evidence type="ECO:0000256" key="7">
    <source>
        <dbReference type="ARBA" id="ARBA00022980"/>
    </source>
</evidence>
<dbReference type="Pfam" id="PF00687">
    <property type="entry name" value="Ribosomal_L1"/>
    <property type="match status" value="1"/>
</dbReference>
<dbReference type="AlphaFoldDB" id="A0A0T5ZAG7"/>
<dbReference type="GO" id="GO:0003735">
    <property type="term" value="F:structural constituent of ribosome"/>
    <property type="evidence" value="ECO:0007669"/>
    <property type="project" value="InterPro"/>
</dbReference>
<sequence length="145" mass="15123">AKEAGADIVGMEDLAEQIKGGMMDFDVVVASPDAMRVVGQLGQILGPRGLMPNPKVGTVTPNVAEAVNNAKAGQVRYRTDKAGIIHCTIGKVDFDGDKLKQNLEALLGDLVKAKPIAAKGVYMKKIAVSSTMGPGVTVDQASLTF</sequence>
<dbReference type="STRING" id="54398.Ga0074115_1229"/>
<keyword evidence="5" id="KW-0810">Translation regulation</keyword>
<evidence type="ECO:0000313" key="11">
    <source>
        <dbReference type="EMBL" id="KRT59665.1"/>
    </source>
</evidence>
<dbReference type="RefSeq" id="WP_082626829.1">
    <property type="nucleotide sequence ID" value="NZ_KQ556914.1"/>
</dbReference>
<dbReference type="Proteomes" id="UP000051276">
    <property type="component" value="Unassembled WGS sequence"/>
</dbReference>
<dbReference type="SUPFAM" id="SSF56808">
    <property type="entry name" value="Ribosomal protein L1"/>
    <property type="match status" value="1"/>
</dbReference>
<dbReference type="NCBIfam" id="TIGR01169">
    <property type="entry name" value="rplA_bact"/>
    <property type="match status" value="1"/>
</dbReference>
<evidence type="ECO:0000256" key="4">
    <source>
        <dbReference type="ARBA" id="ARBA00022730"/>
    </source>
</evidence>
<reference evidence="11 12" key="1">
    <citation type="submission" date="2015-11" db="EMBL/GenBank/DDBJ databases">
        <title>The genome of Candidatus Endoriftia persephone in Ridgeia piscesae and population structure of the North Eastern Pacific vestimentiferan symbionts.</title>
        <authorList>
            <person name="Perez M."/>
            <person name="Juniper K.S."/>
        </authorList>
    </citation>
    <scope>NUCLEOTIDE SEQUENCE [LARGE SCALE GENOMIC DNA]</scope>
    <source>
        <strain evidence="11">Ind10</strain>
    </source>
</reference>
<dbReference type="GO" id="GO:0022625">
    <property type="term" value="C:cytosolic large ribosomal subunit"/>
    <property type="evidence" value="ECO:0007669"/>
    <property type="project" value="TreeGrafter"/>
</dbReference>
<protein>
    <recommendedName>
        <fullName evidence="10">Ribosomal protein</fullName>
    </recommendedName>
</protein>
<keyword evidence="4" id="KW-0699">rRNA-binding</keyword>
<comment type="caution">
    <text evidence="11">The sequence shown here is derived from an EMBL/GenBank/DDBJ whole genome shotgun (WGS) entry which is preliminary data.</text>
</comment>
<dbReference type="PROSITE" id="PS01199">
    <property type="entry name" value="RIBOSOMAL_L1"/>
    <property type="match status" value="1"/>
</dbReference>
<evidence type="ECO:0000256" key="9">
    <source>
        <dbReference type="ARBA" id="ARBA00059110"/>
    </source>
</evidence>
<keyword evidence="8 10" id="KW-0687">Ribonucleoprotein</keyword>
<keyword evidence="6" id="KW-0694">RNA-binding</keyword>
<dbReference type="EMBL" id="LMXI01000104">
    <property type="protein sequence ID" value="KRT59665.1"/>
    <property type="molecule type" value="Genomic_DNA"/>
</dbReference>
<dbReference type="PANTHER" id="PTHR36427">
    <property type="entry name" value="54S RIBOSOMAL PROTEIN L1, MITOCHONDRIAL"/>
    <property type="match status" value="1"/>
</dbReference>
<comment type="similarity">
    <text evidence="1 10">Belongs to the universal ribosomal protein uL1 family.</text>
</comment>
<dbReference type="GO" id="GO:0006412">
    <property type="term" value="P:translation"/>
    <property type="evidence" value="ECO:0007669"/>
    <property type="project" value="InterPro"/>
</dbReference>
<evidence type="ECO:0000256" key="2">
    <source>
        <dbReference type="ARBA" id="ARBA00022491"/>
    </source>
</evidence>
<proteinExistence type="inferred from homology"/>
<dbReference type="InterPro" id="IPR016095">
    <property type="entry name" value="Ribosomal_uL1_3-a/b-sand"/>
</dbReference>
<dbReference type="GO" id="GO:0006417">
    <property type="term" value="P:regulation of translation"/>
    <property type="evidence" value="ECO:0007669"/>
    <property type="project" value="UniProtKB-KW"/>
</dbReference>
<dbReference type="InterPro" id="IPR023674">
    <property type="entry name" value="Ribosomal_uL1-like"/>
</dbReference>
<dbReference type="GO" id="GO:0000049">
    <property type="term" value="F:tRNA binding"/>
    <property type="evidence" value="ECO:0007669"/>
    <property type="project" value="UniProtKB-KW"/>
</dbReference>
<dbReference type="CDD" id="cd00403">
    <property type="entry name" value="Ribosomal_L1"/>
    <property type="match status" value="1"/>
</dbReference>
<organism evidence="11 12">
    <name type="scientific">endosymbiont of Ridgeia piscesae</name>
    <dbReference type="NCBI Taxonomy" id="54398"/>
    <lineage>
        <taxon>Bacteria</taxon>
        <taxon>Pseudomonadati</taxon>
        <taxon>Pseudomonadota</taxon>
        <taxon>Gammaproteobacteria</taxon>
        <taxon>sulfur-oxidizing symbionts</taxon>
    </lineage>
</organism>
<dbReference type="InterPro" id="IPR005878">
    <property type="entry name" value="Ribosom_uL1_bac-type"/>
</dbReference>
<evidence type="ECO:0000256" key="8">
    <source>
        <dbReference type="ARBA" id="ARBA00023274"/>
    </source>
</evidence>
<evidence type="ECO:0000256" key="3">
    <source>
        <dbReference type="ARBA" id="ARBA00022555"/>
    </source>
</evidence>
<keyword evidence="3" id="KW-0820">tRNA-binding</keyword>